<dbReference type="OrthoDB" id="9809039at2"/>
<accession>A0A1I0QHK3</accession>
<dbReference type="RefSeq" id="WP_090258777.1">
    <property type="nucleotide sequence ID" value="NZ_FOIR01000002.1"/>
</dbReference>
<dbReference type="AlphaFoldDB" id="A0A1I0QHK3"/>
<dbReference type="InterPro" id="IPR027417">
    <property type="entry name" value="P-loop_NTPase"/>
</dbReference>
<proteinExistence type="predicted"/>
<keyword evidence="4" id="KW-1185">Reference proteome</keyword>
<evidence type="ECO:0000313" key="4">
    <source>
        <dbReference type="Proteomes" id="UP000199437"/>
    </source>
</evidence>
<evidence type="ECO:0000313" key="3">
    <source>
        <dbReference type="EMBL" id="SEW26613.1"/>
    </source>
</evidence>
<dbReference type="PANTHER" id="PTHR11070:SF2">
    <property type="entry name" value="ATP-DEPENDENT DNA HELICASE SRS2"/>
    <property type="match status" value="1"/>
</dbReference>
<feature type="coiled-coil region" evidence="2">
    <location>
        <begin position="152"/>
        <end position="201"/>
    </location>
</feature>
<reference evidence="4" key="1">
    <citation type="submission" date="2016-10" db="EMBL/GenBank/DDBJ databases">
        <authorList>
            <person name="Varghese N."/>
            <person name="Submissions S."/>
        </authorList>
    </citation>
    <scope>NUCLEOTIDE SEQUENCE [LARGE SCALE GENOMIC DNA]</scope>
    <source>
        <strain evidence="4">CGMCC 1.12402</strain>
    </source>
</reference>
<dbReference type="Proteomes" id="UP000199437">
    <property type="component" value="Unassembled WGS sequence"/>
</dbReference>
<evidence type="ECO:0000256" key="2">
    <source>
        <dbReference type="SAM" id="Coils"/>
    </source>
</evidence>
<dbReference type="EMBL" id="FOIR01000002">
    <property type="protein sequence ID" value="SEW26613.1"/>
    <property type="molecule type" value="Genomic_DNA"/>
</dbReference>
<dbReference type="GeneID" id="99987056"/>
<dbReference type="InterPro" id="IPR000212">
    <property type="entry name" value="DNA_helicase_UvrD/REP"/>
</dbReference>
<sequence length="925" mass="107162">MADLNEKIKELAQRIDKHRKLETKELQRPDKNLAVALAEVNYFGMDRKIWLTSSSNLGGHKFVRDITGHTINTTDGDPTTLNSDGLVIYKRSPAGEVIIQNVHGSGKIETPQGIKEISVSTLSQYIPNPNSADARDLEIKIDKSTKRNYSTLRELLEIFRKSESSIQKLELEEQLLKEQAKEADENELDRIVREKEKALAERESILSKARSFIRRSAELRYQPIMDPWQDEVMRSLIFNGTLAIDGGPGTGKTTALIQRIRFLLDKEAMLGSNEADPEFINKGYMPGMSLAQQNKIFNNDRNWVFFTPNELLKLFLRNNMIQEGLNADDQRVKVWKDYLIPLIKDYELVKTDTQNLFLFLRKNLEESLLPNSGNEIEALIKSFERHFLDLLNKKLETLINLKLERFEWKAKGISIQNYIKQSDQKNKIESIVRLYFNLQETYKEEVVELRNKFNEQLAKAAARIERESNRNDTFKNEVYQFAETWKKQSNTNLDSELEEEDEELEDTTGELEGFLFGKYKLLIKNSALAKFDPSVRLSKKYQELNLIVEKYISFNEFDTFDQIGQLAYFVKYFVSCIKGVSRNVFSEIPKTYKEFRKSEASNPNSNWNIELLNTLISDEKSRNKRLHPEEQSFLIYFINRTIKKSYKVSKVNSDQINHSYFEGYRNNSVPVIGIDEATDFHLVDLLAMHSLSDMEISSVTFSGDLMQRLTTGGIRDWKELKNLISPVEIKELLVSYRQSPTLLSLAGDIFKKATGKEAEYISHMEKDASEPKPLIFRSDNEEEKIDWISNRILEIYNAYGRELIPSIAVFLPNKEGIEEFTELLSEKDELADVGIKVRASKEGEVLGDKNVVRIFPVEYIKGMEFEAVFFHNIHGIQDSFESEEMIMKHLYVGLSRASFYIGVTTNKDGKFEFLDDHFDRNRDWK</sequence>
<dbReference type="GO" id="GO:0043138">
    <property type="term" value="F:3'-5' DNA helicase activity"/>
    <property type="evidence" value="ECO:0007669"/>
    <property type="project" value="TreeGrafter"/>
</dbReference>
<name>A0A1I0QHK3_9BACT</name>
<protein>
    <recommendedName>
        <fullName evidence="1">DNA 3'-5' helicase II</fullName>
    </recommendedName>
</protein>
<dbReference type="SUPFAM" id="SSF52540">
    <property type="entry name" value="P-loop containing nucleoside triphosphate hydrolases"/>
    <property type="match status" value="1"/>
</dbReference>
<dbReference type="Gene3D" id="3.40.50.300">
    <property type="entry name" value="P-loop containing nucleotide triphosphate hydrolases"/>
    <property type="match status" value="2"/>
</dbReference>
<dbReference type="GO" id="GO:0005524">
    <property type="term" value="F:ATP binding"/>
    <property type="evidence" value="ECO:0007669"/>
    <property type="project" value="InterPro"/>
</dbReference>
<evidence type="ECO:0000256" key="1">
    <source>
        <dbReference type="ARBA" id="ARBA00034923"/>
    </source>
</evidence>
<dbReference type="GO" id="GO:0000725">
    <property type="term" value="P:recombinational repair"/>
    <property type="evidence" value="ECO:0007669"/>
    <property type="project" value="TreeGrafter"/>
</dbReference>
<dbReference type="GO" id="GO:0003677">
    <property type="term" value="F:DNA binding"/>
    <property type="evidence" value="ECO:0007669"/>
    <property type="project" value="InterPro"/>
</dbReference>
<gene>
    <name evidence="3" type="ORF">SAMN05216290_2354</name>
</gene>
<feature type="coiled-coil region" evidence="2">
    <location>
        <begin position="439"/>
        <end position="510"/>
    </location>
</feature>
<keyword evidence="2" id="KW-0175">Coiled coil</keyword>
<dbReference type="PANTHER" id="PTHR11070">
    <property type="entry name" value="UVRD / RECB / PCRA DNA HELICASE FAMILY MEMBER"/>
    <property type="match status" value="1"/>
</dbReference>
<organism evidence="3 4">
    <name type="scientific">Roseivirga pacifica</name>
    <dbReference type="NCBI Taxonomy" id="1267423"/>
    <lineage>
        <taxon>Bacteria</taxon>
        <taxon>Pseudomonadati</taxon>
        <taxon>Bacteroidota</taxon>
        <taxon>Cytophagia</taxon>
        <taxon>Cytophagales</taxon>
        <taxon>Roseivirgaceae</taxon>
        <taxon>Roseivirga</taxon>
    </lineage>
</organism>
<dbReference type="STRING" id="1267423.SAMN05216290_2354"/>